<gene>
    <name evidence="2" type="ORF">FY030_01060</name>
</gene>
<dbReference type="OrthoDB" id="9950488at2"/>
<evidence type="ECO:0000256" key="1">
    <source>
        <dbReference type="SAM" id="MobiDB-lite"/>
    </source>
</evidence>
<dbReference type="KEGG" id="serw:FY030_01060"/>
<sequence length="69" mass="7348">MSRPVDNRLNRSGLGDLSETDQKPLDGQDDPTESGGLGQEPAEQAPGHDHDDPDTPDHVHPALKVDDPG</sequence>
<accession>A0A5J6V1N0</accession>
<dbReference type="EMBL" id="CP044427">
    <property type="protein sequence ID" value="QFG67497.1"/>
    <property type="molecule type" value="Genomic_DNA"/>
</dbReference>
<proteinExistence type="predicted"/>
<keyword evidence="3" id="KW-1185">Reference proteome</keyword>
<name>A0A5J6V1N0_9MICO</name>
<feature type="compositionally biased region" description="Basic and acidic residues" evidence="1">
    <location>
        <begin position="46"/>
        <end position="69"/>
    </location>
</feature>
<evidence type="ECO:0000313" key="3">
    <source>
        <dbReference type="Proteomes" id="UP000326546"/>
    </source>
</evidence>
<evidence type="ECO:0000313" key="2">
    <source>
        <dbReference type="EMBL" id="QFG67497.1"/>
    </source>
</evidence>
<dbReference type="RefSeq" id="WP_158059895.1">
    <property type="nucleotide sequence ID" value="NZ_CP044427.1"/>
</dbReference>
<feature type="region of interest" description="Disordered" evidence="1">
    <location>
        <begin position="1"/>
        <end position="69"/>
    </location>
</feature>
<organism evidence="2 3">
    <name type="scientific">Ornithinimicrobium pratense</name>
    <dbReference type="NCBI Taxonomy" id="2593973"/>
    <lineage>
        <taxon>Bacteria</taxon>
        <taxon>Bacillati</taxon>
        <taxon>Actinomycetota</taxon>
        <taxon>Actinomycetes</taxon>
        <taxon>Micrococcales</taxon>
        <taxon>Ornithinimicrobiaceae</taxon>
        <taxon>Ornithinimicrobium</taxon>
    </lineage>
</organism>
<reference evidence="2 3" key="1">
    <citation type="submission" date="2019-09" db="EMBL/GenBank/DDBJ databases">
        <title>Serinicoccus pratensis sp. nov., isolated from meadow soil.</title>
        <authorList>
            <person name="Zhang W."/>
        </authorList>
    </citation>
    <scope>NUCLEOTIDE SEQUENCE [LARGE SCALE GENOMIC DNA]</scope>
    <source>
        <strain evidence="2 3">W204</strain>
    </source>
</reference>
<dbReference type="Proteomes" id="UP000326546">
    <property type="component" value="Chromosome"/>
</dbReference>
<protein>
    <submittedName>
        <fullName evidence="2">Uncharacterized protein</fullName>
    </submittedName>
</protein>
<dbReference type="AlphaFoldDB" id="A0A5J6V1N0"/>